<feature type="region of interest" description="Disordered" evidence="2">
    <location>
        <begin position="916"/>
        <end position="936"/>
    </location>
</feature>
<comment type="similarity">
    <text evidence="1">Belongs to the TEL2 family.</text>
</comment>
<gene>
    <name evidence="4" type="ORF">PILCRDRAFT_822133</name>
</gene>
<accession>A0A0C3F843</accession>
<dbReference type="GO" id="GO:0051083">
    <property type="term" value="P:'de novo' cotranslational protein folding"/>
    <property type="evidence" value="ECO:0007669"/>
    <property type="project" value="TreeGrafter"/>
</dbReference>
<proteinExistence type="inferred from homology"/>
<dbReference type="GO" id="GO:0042162">
    <property type="term" value="F:telomeric DNA binding"/>
    <property type="evidence" value="ECO:0007669"/>
    <property type="project" value="TreeGrafter"/>
</dbReference>
<name>A0A0C3F843_PILCF</name>
<sequence length="1029" mass="113038">MSHEFAESSLSQVRDIITRLQSPIPDLPTLLSLLCGPLSSLNLLPPTFRRYNNDPLPGGALNFARHIPPLQRALLEHVIPTWESTLVEEKKTLLLTQYFCPEPSCTSPAAGDIALLAYSSILSLPLTKYSVSLLARLSAEYPVDKLHAAVFSSRNMDSLQKQSVTWEDCLRNVVAVPAKVANAAGRDIPISPELEQGGYFNNVSLHCEYLIFTLSAAPTQEKISSLTFCLTKLVNVGVFVSPSSISPSQPSFWKSTLPIIRRRLGSEDHTSYSLFFSDVIQSIPSALTQQAILGSLLTSLNGLATKLDPSPHQRALVKQEAGVLRNIVGPLNSQSQELWENVSAVILNRQWDEGRARVFVCWIAGFDSDAVDTEALGFLLSRLLDVWSSPEHVKHSLLAQHQYLTSLLLLTISYFPVSASQVTSLALSPTFISGIGHYIGHLDPSIRRCGMLVAEAVAHYANKNLDFGNWEGEDSGKPWARELRQLITARDIDADTKIEDEDEEPTPSSSEQPNHSDEFFTDSARQPSDGVNVLPRPTPVVLTANAGYDSDDSLTGYASASSRSASPTPSELEEIKHDPTLVVGVKKIPRPVYLVQLGELVRSTSGLKSDNSEQEADKIEMALNCGEELIRKKQNYGVELAENAVNLVYGFVGLQDNFELEGFDTKRQDILNALVACCPRIAAPSIIEEFFKNQYSASQRYSMLNALALAARELAALPAPLSATQPQNYNRISFPSKMLPAALHQKYLAAEKQSTDLVQHLLDGISREAIDRGKEANADKVPNLVRERHLRIRKPAKISELPSSVNDNKSISQTLQHNTTFTDVAVEFFIAPLINRFWLFLRNEQTRETRTAHQERLYRYKGAGTGLILNAMVLTHFLGTLAVLVHAAQNAPQWLAIVAPDALELAMTLSTKPILQMEDDDDDDKPEGRGSNSQGKEASILTTALELILIVLDGCLELDGGRSLGLEHTTLLLGAGEWAGAVFSRLEKGARVEGGGGAQEIKLKRAAAGVLLKVDELTSRWRRSMVDVR</sequence>
<organism evidence="4 5">
    <name type="scientific">Piloderma croceum (strain F 1598)</name>
    <dbReference type="NCBI Taxonomy" id="765440"/>
    <lineage>
        <taxon>Eukaryota</taxon>
        <taxon>Fungi</taxon>
        <taxon>Dikarya</taxon>
        <taxon>Basidiomycota</taxon>
        <taxon>Agaricomycotina</taxon>
        <taxon>Agaricomycetes</taxon>
        <taxon>Agaricomycetidae</taxon>
        <taxon>Atheliales</taxon>
        <taxon>Atheliaceae</taxon>
        <taxon>Piloderma</taxon>
    </lineage>
</organism>
<evidence type="ECO:0000256" key="1">
    <source>
        <dbReference type="ARBA" id="ARBA00006133"/>
    </source>
</evidence>
<dbReference type="InterPro" id="IPR019337">
    <property type="entry name" value="Telomere_length_regulation_dom"/>
</dbReference>
<dbReference type="InParanoid" id="A0A0C3F843"/>
<dbReference type="Pfam" id="PF10193">
    <property type="entry name" value="Telomere_reg-2"/>
    <property type="match status" value="1"/>
</dbReference>
<protein>
    <recommendedName>
        <fullName evidence="3">Telomere length regulation protein conserved domain-containing protein</fullName>
    </recommendedName>
</protein>
<feature type="domain" description="Telomere length regulation protein conserved" evidence="3">
    <location>
        <begin position="591"/>
        <end position="711"/>
    </location>
</feature>
<keyword evidence="5" id="KW-1185">Reference proteome</keyword>
<dbReference type="Proteomes" id="UP000054166">
    <property type="component" value="Unassembled WGS sequence"/>
</dbReference>
<dbReference type="InterPro" id="IPR038528">
    <property type="entry name" value="TEL2_C_sf"/>
</dbReference>
<dbReference type="OrthoDB" id="10254187at2759"/>
<feature type="region of interest" description="Disordered" evidence="2">
    <location>
        <begin position="491"/>
        <end position="573"/>
    </location>
</feature>
<dbReference type="InterPro" id="IPR051970">
    <property type="entry name" value="TEL2_Regulation"/>
</dbReference>
<dbReference type="GO" id="GO:0005829">
    <property type="term" value="C:cytosol"/>
    <property type="evidence" value="ECO:0007669"/>
    <property type="project" value="TreeGrafter"/>
</dbReference>
<dbReference type="PANTHER" id="PTHR15830:SF10">
    <property type="entry name" value="TELOMERE LENGTH REGULATION PROTEIN TEL2 HOMOLOG"/>
    <property type="match status" value="1"/>
</dbReference>
<evidence type="ECO:0000313" key="5">
    <source>
        <dbReference type="Proteomes" id="UP000054166"/>
    </source>
</evidence>
<dbReference type="EMBL" id="KN833002">
    <property type="protein sequence ID" value="KIM80845.1"/>
    <property type="molecule type" value="Genomic_DNA"/>
</dbReference>
<dbReference type="AlphaFoldDB" id="A0A0C3F843"/>
<dbReference type="GO" id="GO:0051879">
    <property type="term" value="F:Hsp90 protein binding"/>
    <property type="evidence" value="ECO:0007669"/>
    <property type="project" value="TreeGrafter"/>
</dbReference>
<dbReference type="Gene3D" id="1.25.40.720">
    <property type="entry name" value="Telomere length regulation protein 2, C-terminal domain"/>
    <property type="match status" value="1"/>
</dbReference>
<reference evidence="5" key="2">
    <citation type="submission" date="2015-01" db="EMBL/GenBank/DDBJ databases">
        <title>Evolutionary Origins and Diversification of the Mycorrhizal Mutualists.</title>
        <authorList>
            <consortium name="DOE Joint Genome Institute"/>
            <consortium name="Mycorrhizal Genomics Consortium"/>
            <person name="Kohler A."/>
            <person name="Kuo A."/>
            <person name="Nagy L.G."/>
            <person name="Floudas D."/>
            <person name="Copeland A."/>
            <person name="Barry K.W."/>
            <person name="Cichocki N."/>
            <person name="Veneault-Fourrey C."/>
            <person name="LaButti K."/>
            <person name="Lindquist E.A."/>
            <person name="Lipzen A."/>
            <person name="Lundell T."/>
            <person name="Morin E."/>
            <person name="Murat C."/>
            <person name="Riley R."/>
            <person name="Ohm R."/>
            <person name="Sun H."/>
            <person name="Tunlid A."/>
            <person name="Henrissat B."/>
            <person name="Grigoriev I.V."/>
            <person name="Hibbett D.S."/>
            <person name="Martin F."/>
        </authorList>
    </citation>
    <scope>NUCLEOTIDE SEQUENCE [LARGE SCALE GENOMIC DNA]</scope>
    <source>
        <strain evidence="5">F 1598</strain>
    </source>
</reference>
<dbReference type="PANTHER" id="PTHR15830">
    <property type="entry name" value="TELOMERE LENGTH REGULATION PROTEIN TEL2 FAMILY MEMBER"/>
    <property type="match status" value="1"/>
</dbReference>
<evidence type="ECO:0000256" key="2">
    <source>
        <dbReference type="SAM" id="MobiDB-lite"/>
    </source>
</evidence>
<evidence type="ECO:0000313" key="4">
    <source>
        <dbReference type="EMBL" id="KIM80845.1"/>
    </source>
</evidence>
<dbReference type="HOGENOM" id="CLU_011808_0_0_1"/>
<evidence type="ECO:0000259" key="3">
    <source>
        <dbReference type="Pfam" id="PF10193"/>
    </source>
</evidence>
<reference evidence="4 5" key="1">
    <citation type="submission" date="2014-04" db="EMBL/GenBank/DDBJ databases">
        <authorList>
            <consortium name="DOE Joint Genome Institute"/>
            <person name="Kuo A."/>
            <person name="Tarkka M."/>
            <person name="Buscot F."/>
            <person name="Kohler A."/>
            <person name="Nagy L.G."/>
            <person name="Floudas D."/>
            <person name="Copeland A."/>
            <person name="Barry K.W."/>
            <person name="Cichocki N."/>
            <person name="Veneault-Fourrey C."/>
            <person name="LaButti K."/>
            <person name="Lindquist E.A."/>
            <person name="Lipzen A."/>
            <person name="Lundell T."/>
            <person name="Morin E."/>
            <person name="Murat C."/>
            <person name="Sun H."/>
            <person name="Tunlid A."/>
            <person name="Henrissat B."/>
            <person name="Grigoriev I.V."/>
            <person name="Hibbett D.S."/>
            <person name="Martin F."/>
            <person name="Nordberg H.P."/>
            <person name="Cantor M.N."/>
            <person name="Hua S.X."/>
        </authorList>
    </citation>
    <scope>NUCLEOTIDE SEQUENCE [LARGE SCALE GENOMIC DNA]</scope>
    <source>
        <strain evidence="4 5">F 1598</strain>
    </source>
</reference>
<dbReference type="STRING" id="765440.A0A0C3F843"/>